<keyword evidence="3 4" id="KW-0067">ATP-binding</keyword>
<dbReference type="AlphaFoldDB" id="A0A4R2LQC9"/>
<dbReference type="InterPro" id="IPR002698">
    <property type="entry name" value="FTHF_cligase"/>
</dbReference>
<dbReference type="InterPro" id="IPR024185">
    <property type="entry name" value="FTHF_cligase-like_sf"/>
</dbReference>
<proteinExistence type="inferred from homology"/>
<dbReference type="OrthoDB" id="9801938at2"/>
<dbReference type="GO" id="GO:0035999">
    <property type="term" value="P:tetrahydrofolate interconversion"/>
    <property type="evidence" value="ECO:0007669"/>
    <property type="project" value="TreeGrafter"/>
</dbReference>
<dbReference type="Proteomes" id="UP000295711">
    <property type="component" value="Unassembled WGS sequence"/>
</dbReference>
<dbReference type="SUPFAM" id="SSF100950">
    <property type="entry name" value="NagB/RpiA/CoA transferase-like"/>
    <property type="match status" value="1"/>
</dbReference>
<comment type="cofactor">
    <cofactor evidence="5">
        <name>Mg(2+)</name>
        <dbReference type="ChEBI" id="CHEBI:18420"/>
    </cofactor>
</comment>
<evidence type="ECO:0000313" key="6">
    <source>
        <dbReference type="EMBL" id="TCO86296.1"/>
    </source>
</evidence>
<evidence type="ECO:0000256" key="2">
    <source>
        <dbReference type="ARBA" id="ARBA00022741"/>
    </source>
</evidence>
<dbReference type="GO" id="GO:0046872">
    <property type="term" value="F:metal ion binding"/>
    <property type="evidence" value="ECO:0007669"/>
    <property type="project" value="UniProtKB-KW"/>
</dbReference>
<keyword evidence="7" id="KW-1185">Reference proteome</keyword>
<dbReference type="EMBL" id="SLXA01000001">
    <property type="protein sequence ID" value="TCO86296.1"/>
    <property type="molecule type" value="Genomic_DNA"/>
</dbReference>
<dbReference type="InterPro" id="IPR037171">
    <property type="entry name" value="NagB/RpiA_transferase-like"/>
</dbReference>
<evidence type="ECO:0000313" key="7">
    <source>
        <dbReference type="Proteomes" id="UP000295711"/>
    </source>
</evidence>
<evidence type="ECO:0000256" key="3">
    <source>
        <dbReference type="ARBA" id="ARBA00022840"/>
    </source>
</evidence>
<dbReference type="PANTHER" id="PTHR23407:SF1">
    <property type="entry name" value="5-FORMYLTETRAHYDROFOLATE CYCLO-LIGASE"/>
    <property type="match status" value="1"/>
</dbReference>
<dbReference type="GO" id="GO:0005524">
    <property type="term" value="F:ATP binding"/>
    <property type="evidence" value="ECO:0007669"/>
    <property type="project" value="UniProtKB-KW"/>
</dbReference>
<keyword evidence="5" id="KW-0479">Metal-binding</keyword>
<gene>
    <name evidence="6" type="ORF">EV212_10176</name>
</gene>
<feature type="binding site" evidence="4">
    <location>
        <begin position="10"/>
        <end position="14"/>
    </location>
    <ligand>
        <name>ATP</name>
        <dbReference type="ChEBI" id="CHEBI:30616"/>
    </ligand>
</feature>
<dbReference type="GO" id="GO:0009396">
    <property type="term" value="P:folic acid-containing compound biosynthetic process"/>
    <property type="evidence" value="ECO:0007669"/>
    <property type="project" value="TreeGrafter"/>
</dbReference>
<protein>
    <recommendedName>
        <fullName evidence="5">5-formyltetrahydrofolate cyclo-ligase</fullName>
        <ecNumber evidence="5">6.3.3.2</ecNumber>
    </recommendedName>
</protein>
<accession>A0A4R2LQC9</accession>
<evidence type="ECO:0000256" key="5">
    <source>
        <dbReference type="RuleBase" id="RU361279"/>
    </source>
</evidence>
<organism evidence="6 7">
    <name type="scientific">Frisingicoccus caecimuris</name>
    <dbReference type="NCBI Taxonomy" id="1796636"/>
    <lineage>
        <taxon>Bacteria</taxon>
        <taxon>Bacillati</taxon>
        <taxon>Bacillota</taxon>
        <taxon>Clostridia</taxon>
        <taxon>Lachnospirales</taxon>
        <taxon>Lachnospiraceae</taxon>
        <taxon>Frisingicoccus</taxon>
    </lineage>
</organism>
<dbReference type="EC" id="6.3.3.2" evidence="5"/>
<name>A0A4R2LQC9_9FIRM</name>
<comment type="catalytic activity">
    <reaction evidence="5">
        <text>(6S)-5-formyl-5,6,7,8-tetrahydrofolate + ATP = (6R)-5,10-methenyltetrahydrofolate + ADP + phosphate</text>
        <dbReference type="Rhea" id="RHEA:10488"/>
        <dbReference type="ChEBI" id="CHEBI:30616"/>
        <dbReference type="ChEBI" id="CHEBI:43474"/>
        <dbReference type="ChEBI" id="CHEBI:57455"/>
        <dbReference type="ChEBI" id="CHEBI:57457"/>
        <dbReference type="ChEBI" id="CHEBI:456216"/>
        <dbReference type="EC" id="6.3.3.2"/>
    </reaction>
</comment>
<feature type="binding site" evidence="4">
    <location>
        <position position="61"/>
    </location>
    <ligand>
        <name>substrate</name>
    </ligand>
</feature>
<keyword evidence="5" id="KW-0460">Magnesium</keyword>
<dbReference type="PIRSF" id="PIRSF006806">
    <property type="entry name" value="FTHF_cligase"/>
    <property type="match status" value="1"/>
</dbReference>
<dbReference type="NCBIfam" id="TIGR02727">
    <property type="entry name" value="MTHFS_bact"/>
    <property type="match status" value="1"/>
</dbReference>
<dbReference type="Pfam" id="PF01812">
    <property type="entry name" value="5-FTHF_cyc-lig"/>
    <property type="match status" value="1"/>
</dbReference>
<evidence type="ECO:0000256" key="4">
    <source>
        <dbReference type="PIRSR" id="PIRSR006806-1"/>
    </source>
</evidence>
<dbReference type="PANTHER" id="PTHR23407">
    <property type="entry name" value="ATPASE INHIBITOR/5-FORMYLTETRAHYDROFOLATE CYCLO-LIGASE"/>
    <property type="match status" value="1"/>
</dbReference>
<feature type="binding site" evidence="4">
    <location>
        <begin position="138"/>
        <end position="146"/>
    </location>
    <ligand>
        <name>ATP</name>
        <dbReference type="ChEBI" id="CHEBI:30616"/>
    </ligand>
</feature>
<keyword evidence="2 4" id="KW-0547">Nucleotide-binding</keyword>
<sequence length="195" mass="22737">METEKKMLDKKALRKEMSRCRNRLNYGEILRSSQRIFDRLCQHDIFRQAPVVYSYSSFRSEVDTREVNRRILADGKILALPKVLSKERMEFYRIESMEQLVEGYMGILEPGPDCLPMNFCQSGLIIVPGLAFDRRFYRLGYGGGYYDRYLSGCPLHSCGVAFDFQMLEQVPCETVDYPLDYIATETKLMERMSGK</sequence>
<dbReference type="GO" id="GO:0030272">
    <property type="term" value="F:5-formyltetrahydrofolate cyclo-ligase activity"/>
    <property type="evidence" value="ECO:0007669"/>
    <property type="project" value="UniProtKB-EC"/>
</dbReference>
<dbReference type="Gene3D" id="3.40.50.10420">
    <property type="entry name" value="NagB/RpiA/CoA transferase-like"/>
    <property type="match status" value="1"/>
</dbReference>
<comment type="caution">
    <text evidence="6">The sequence shown here is derived from an EMBL/GenBank/DDBJ whole genome shotgun (WGS) entry which is preliminary data.</text>
</comment>
<comment type="similarity">
    <text evidence="1 5">Belongs to the 5-formyltetrahydrofolate cyclo-ligase family.</text>
</comment>
<evidence type="ECO:0000256" key="1">
    <source>
        <dbReference type="ARBA" id="ARBA00010638"/>
    </source>
</evidence>
<reference evidence="6 7" key="1">
    <citation type="submission" date="2019-03" db="EMBL/GenBank/DDBJ databases">
        <title>Genomic Encyclopedia of Type Strains, Phase IV (KMG-IV): sequencing the most valuable type-strain genomes for metagenomic binning, comparative biology and taxonomic classification.</title>
        <authorList>
            <person name="Goeker M."/>
        </authorList>
    </citation>
    <scope>NUCLEOTIDE SEQUENCE [LARGE SCALE GENOMIC DNA]</scope>
    <source>
        <strain evidence="6 7">DSM 28559</strain>
    </source>
</reference>
<keyword evidence="6" id="KW-0436">Ligase</keyword>